<dbReference type="GO" id="GO:0003995">
    <property type="term" value="F:acyl-CoA dehydrogenase activity"/>
    <property type="evidence" value="ECO:0007669"/>
    <property type="project" value="TreeGrafter"/>
</dbReference>
<evidence type="ECO:0000256" key="4">
    <source>
        <dbReference type="ARBA" id="ARBA00022827"/>
    </source>
</evidence>
<dbReference type="PANTHER" id="PTHR48083">
    <property type="entry name" value="MEDIUM-CHAIN SPECIFIC ACYL-COA DEHYDROGENASE, MITOCHONDRIAL-RELATED"/>
    <property type="match status" value="1"/>
</dbReference>
<organism evidence="10 11">
    <name type="scientific">Rhodotorula diobovata</name>
    <dbReference type="NCBI Taxonomy" id="5288"/>
    <lineage>
        <taxon>Eukaryota</taxon>
        <taxon>Fungi</taxon>
        <taxon>Dikarya</taxon>
        <taxon>Basidiomycota</taxon>
        <taxon>Pucciniomycotina</taxon>
        <taxon>Microbotryomycetes</taxon>
        <taxon>Sporidiobolales</taxon>
        <taxon>Sporidiobolaceae</taxon>
        <taxon>Rhodotorula</taxon>
    </lineage>
</organism>
<feature type="domain" description="Acyl-CoA dehydrogenase/oxidase C-terminal" evidence="7">
    <location>
        <begin position="274"/>
        <end position="427"/>
    </location>
</feature>
<evidence type="ECO:0000256" key="3">
    <source>
        <dbReference type="ARBA" id="ARBA00022630"/>
    </source>
</evidence>
<dbReference type="SUPFAM" id="SSF56645">
    <property type="entry name" value="Acyl-CoA dehydrogenase NM domain-like"/>
    <property type="match status" value="1"/>
</dbReference>
<evidence type="ECO:0000256" key="6">
    <source>
        <dbReference type="RuleBase" id="RU362125"/>
    </source>
</evidence>
<dbReference type="InterPro" id="IPR006091">
    <property type="entry name" value="Acyl-CoA_Oxase/DH_mid-dom"/>
</dbReference>
<keyword evidence="4 6" id="KW-0274">FAD</keyword>
<dbReference type="Pfam" id="PF00441">
    <property type="entry name" value="Acyl-CoA_dh_1"/>
    <property type="match status" value="1"/>
</dbReference>
<feature type="domain" description="Acyl-CoA oxidase/dehydrogenase middle" evidence="8">
    <location>
        <begin position="166"/>
        <end position="262"/>
    </location>
</feature>
<dbReference type="SUPFAM" id="SSF47203">
    <property type="entry name" value="Acyl-CoA dehydrogenase C-terminal domain-like"/>
    <property type="match status" value="1"/>
</dbReference>
<dbReference type="Gene3D" id="1.10.540.10">
    <property type="entry name" value="Acyl-CoA dehydrogenase/oxidase, N-terminal domain"/>
    <property type="match status" value="1"/>
</dbReference>
<dbReference type="Proteomes" id="UP000311382">
    <property type="component" value="Unassembled WGS sequence"/>
</dbReference>
<evidence type="ECO:0000259" key="7">
    <source>
        <dbReference type="Pfam" id="PF00441"/>
    </source>
</evidence>
<dbReference type="InterPro" id="IPR036250">
    <property type="entry name" value="AcylCo_DH-like_C"/>
</dbReference>
<dbReference type="Gene3D" id="1.20.140.10">
    <property type="entry name" value="Butyryl-CoA Dehydrogenase, subunit A, domain 3"/>
    <property type="match status" value="1"/>
</dbReference>
<sequence length="442" mass="48704">MTHSTDKTTRFGSLVPFAEPAAIRDLPSPYYNESHHQLRKAARAWVQEHIMDVPFEWEEETKVVDPAVYASAAREGIVTCLAFGTSIPKKWAKPDGTVFGGVKVDEWDGFHDLILIDEIHRNGSLGVGQGLFGGLQIGCPPIYHFGSQELQDRVLPDIMSGKKRVCLAITEPEAGSDVKNLSTEAVLSEDGKHYIVNGTKKWITNGIYSDYFTAAVRTSGKAGEMNGISFLLIPNGPGVTRRRMLMSGQHCAGTTFLSFEDVKVPVENIIGEVGQGFKCIMNNFRHERLMISIVAQRIARVALEDSLAYAHRRKVFGKRLIDSEVIRNKFAHMARVIEAQQAWLESIVYASDRLPHDLANQRLGGTTALLKAHCGITLELVAREAVQVLGGIGHTRGGVGERVERIRRDVRGITIPGGSEEIMLDNGIKQELRLVMGLGAKL</sequence>
<dbReference type="GO" id="GO:0033539">
    <property type="term" value="P:fatty acid beta-oxidation using acyl-CoA dehydrogenase"/>
    <property type="evidence" value="ECO:0007669"/>
    <property type="project" value="TreeGrafter"/>
</dbReference>
<keyword evidence="11" id="KW-1185">Reference proteome</keyword>
<evidence type="ECO:0000313" key="10">
    <source>
        <dbReference type="EMBL" id="TNY17247.1"/>
    </source>
</evidence>
<dbReference type="OrthoDB" id="2588832at2759"/>
<comment type="cofactor">
    <cofactor evidence="1 6">
        <name>FAD</name>
        <dbReference type="ChEBI" id="CHEBI:57692"/>
    </cofactor>
</comment>
<dbReference type="AlphaFoldDB" id="A0A5C5FKD4"/>
<feature type="domain" description="Acyl-CoA dehydrogenase/oxidase N-terminal" evidence="9">
    <location>
        <begin position="33"/>
        <end position="162"/>
    </location>
</feature>
<dbReference type="InterPro" id="IPR013786">
    <property type="entry name" value="AcylCoA_DH/ox_N"/>
</dbReference>
<dbReference type="Pfam" id="PF02771">
    <property type="entry name" value="Acyl-CoA_dh_N"/>
    <property type="match status" value="1"/>
</dbReference>
<dbReference type="InterPro" id="IPR050741">
    <property type="entry name" value="Acyl-CoA_dehydrogenase"/>
</dbReference>
<dbReference type="PANTHER" id="PTHR48083:SF28">
    <property type="entry name" value="ACYL-COA DEHYDROGENASE FAMILY PROTEIN (AFU_ORTHOLOGUE AFUA_6G10880)-RELATED"/>
    <property type="match status" value="1"/>
</dbReference>
<accession>A0A5C5FKD4</accession>
<dbReference type="STRING" id="5288.A0A5C5FKD4"/>
<dbReference type="InterPro" id="IPR009100">
    <property type="entry name" value="AcylCoA_DH/oxidase_NM_dom_sf"/>
</dbReference>
<reference evidence="10 11" key="1">
    <citation type="submission" date="2019-03" db="EMBL/GenBank/DDBJ databases">
        <title>Rhodosporidium diobovatum UCD-FST 08-225 genome sequencing, assembly, and annotation.</title>
        <authorList>
            <person name="Fakankun I.U."/>
            <person name="Fristensky B."/>
            <person name="Levin D.B."/>
        </authorList>
    </citation>
    <scope>NUCLEOTIDE SEQUENCE [LARGE SCALE GENOMIC DNA]</scope>
    <source>
        <strain evidence="10 11">UCD-FST 08-225</strain>
    </source>
</reference>
<dbReference type="GO" id="GO:0050660">
    <property type="term" value="F:flavin adenine dinucleotide binding"/>
    <property type="evidence" value="ECO:0007669"/>
    <property type="project" value="InterPro"/>
</dbReference>
<dbReference type="InterPro" id="IPR046373">
    <property type="entry name" value="Acyl-CoA_Oxase/DH_mid-dom_sf"/>
</dbReference>
<keyword evidence="3 6" id="KW-0285">Flavoprotein</keyword>
<evidence type="ECO:0000256" key="1">
    <source>
        <dbReference type="ARBA" id="ARBA00001974"/>
    </source>
</evidence>
<gene>
    <name evidence="10" type="ORF">DMC30DRAFT_419973</name>
</gene>
<dbReference type="EMBL" id="SOZI01000224">
    <property type="protein sequence ID" value="TNY17247.1"/>
    <property type="molecule type" value="Genomic_DNA"/>
</dbReference>
<evidence type="ECO:0000259" key="8">
    <source>
        <dbReference type="Pfam" id="PF02770"/>
    </source>
</evidence>
<dbReference type="InterPro" id="IPR009075">
    <property type="entry name" value="AcylCo_DH/oxidase_C"/>
</dbReference>
<proteinExistence type="inferred from homology"/>
<evidence type="ECO:0000256" key="5">
    <source>
        <dbReference type="ARBA" id="ARBA00023002"/>
    </source>
</evidence>
<evidence type="ECO:0000313" key="11">
    <source>
        <dbReference type="Proteomes" id="UP000311382"/>
    </source>
</evidence>
<comment type="caution">
    <text evidence="10">The sequence shown here is derived from an EMBL/GenBank/DDBJ whole genome shotgun (WGS) entry which is preliminary data.</text>
</comment>
<dbReference type="GO" id="GO:0005737">
    <property type="term" value="C:cytoplasm"/>
    <property type="evidence" value="ECO:0007669"/>
    <property type="project" value="TreeGrafter"/>
</dbReference>
<keyword evidence="5 6" id="KW-0560">Oxidoreductase</keyword>
<comment type="similarity">
    <text evidence="2 6">Belongs to the acyl-CoA dehydrogenase family.</text>
</comment>
<name>A0A5C5FKD4_9BASI</name>
<evidence type="ECO:0000256" key="2">
    <source>
        <dbReference type="ARBA" id="ARBA00009347"/>
    </source>
</evidence>
<protein>
    <submittedName>
        <fullName evidence="10">Putative acyl-CoA dehydrogenase</fullName>
    </submittedName>
</protein>
<evidence type="ECO:0000259" key="9">
    <source>
        <dbReference type="Pfam" id="PF02771"/>
    </source>
</evidence>
<dbReference type="InterPro" id="IPR037069">
    <property type="entry name" value="AcylCoA_DH/ox_N_sf"/>
</dbReference>
<dbReference type="Gene3D" id="2.40.110.10">
    <property type="entry name" value="Butyryl-CoA Dehydrogenase, subunit A, domain 2"/>
    <property type="match status" value="1"/>
</dbReference>
<dbReference type="Pfam" id="PF02770">
    <property type="entry name" value="Acyl-CoA_dh_M"/>
    <property type="match status" value="1"/>
</dbReference>